<evidence type="ECO:0000256" key="3">
    <source>
        <dbReference type="ARBA" id="ARBA00022475"/>
    </source>
</evidence>
<organism evidence="10 11">
    <name type="scientific">Dietzia cercidiphylli</name>
    <dbReference type="NCBI Taxonomy" id="498199"/>
    <lineage>
        <taxon>Bacteria</taxon>
        <taxon>Bacillati</taxon>
        <taxon>Actinomycetota</taxon>
        <taxon>Actinomycetes</taxon>
        <taxon>Mycobacteriales</taxon>
        <taxon>Dietziaceae</taxon>
        <taxon>Dietzia</taxon>
    </lineage>
</organism>
<keyword evidence="11" id="KW-1185">Reference proteome</keyword>
<dbReference type="PANTHER" id="PTHR34582:SF6">
    <property type="entry name" value="UPF0702 TRANSMEMBRANE PROTEIN YCAP"/>
    <property type="match status" value="1"/>
</dbReference>
<feature type="transmembrane region" description="Helical" evidence="7">
    <location>
        <begin position="25"/>
        <end position="45"/>
    </location>
</feature>
<dbReference type="PANTHER" id="PTHR34582">
    <property type="entry name" value="UPF0702 TRANSMEMBRANE PROTEIN YCAP"/>
    <property type="match status" value="1"/>
</dbReference>
<feature type="domain" description="YetF C-terminal" evidence="8">
    <location>
        <begin position="103"/>
        <end position="172"/>
    </location>
</feature>
<evidence type="ECO:0000313" key="10">
    <source>
        <dbReference type="EMBL" id="GAA1712500.1"/>
    </source>
</evidence>
<comment type="subcellular location">
    <subcellularLocation>
        <location evidence="1">Cell membrane</location>
        <topology evidence="1">Multi-pass membrane protein</topology>
    </subcellularLocation>
</comment>
<evidence type="ECO:0000256" key="5">
    <source>
        <dbReference type="ARBA" id="ARBA00022989"/>
    </source>
</evidence>
<dbReference type="EMBL" id="BAAAQG010000010">
    <property type="protein sequence ID" value="GAA1712500.1"/>
    <property type="molecule type" value="Genomic_DNA"/>
</dbReference>
<evidence type="ECO:0000259" key="9">
    <source>
        <dbReference type="Pfam" id="PF20730"/>
    </source>
</evidence>
<feature type="domain" description="YetF-like N-terminal transmembrane" evidence="9">
    <location>
        <begin position="27"/>
        <end position="95"/>
    </location>
</feature>
<dbReference type="Pfam" id="PF20730">
    <property type="entry name" value="YetF_N"/>
    <property type="match status" value="1"/>
</dbReference>
<protein>
    <recommendedName>
        <fullName evidence="12">DUF421 domain-containing protein</fullName>
    </recommendedName>
</protein>
<dbReference type="InterPro" id="IPR007353">
    <property type="entry name" value="DUF421"/>
</dbReference>
<dbReference type="InterPro" id="IPR048454">
    <property type="entry name" value="YetF_N"/>
</dbReference>
<keyword evidence="3" id="KW-1003">Cell membrane</keyword>
<dbReference type="Gene3D" id="3.30.240.20">
    <property type="entry name" value="bsu07140 like domains"/>
    <property type="match status" value="1"/>
</dbReference>
<evidence type="ECO:0008006" key="12">
    <source>
        <dbReference type="Google" id="ProtNLM"/>
    </source>
</evidence>
<comment type="similarity">
    <text evidence="2">Belongs to the UPF0702 family.</text>
</comment>
<evidence type="ECO:0000256" key="4">
    <source>
        <dbReference type="ARBA" id="ARBA00022692"/>
    </source>
</evidence>
<evidence type="ECO:0000313" key="11">
    <source>
        <dbReference type="Proteomes" id="UP001500383"/>
    </source>
</evidence>
<dbReference type="Pfam" id="PF04239">
    <property type="entry name" value="DUF421"/>
    <property type="match status" value="1"/>
</dbReference>
<gene>
    <name evidence="10" type="ORF">GCM10009831_22740</name>
</gene>
<dbReference type="InterPro" id="IPR023090">
    <property type="entry name" value="UPF0702_alpha/beta_dom_sf"/>
</dbReference>
<evidence type="ECO:0000256" key="2">
    <source>
        <dbReference type="ARBA" id="ARBA00006448"/>
    </source>
</evidence>
<dbReference type="Proteomes" id="UP001500383">
    <property type="component" value="Unassembled WGS sequence"/>
</dbReference>
<evidence type="ECO:0000256" key="7">
    <source>
        <dbReference type="SAM" id="Phobius"/>
    </source>
</evidence>
<name>A0ABP4UVE0_9ACTN</name>
<feature type="transmembrane region" description="Helical" evidence="7">
    <location>
        <begin position="80"/>
        <end position="100"/>
    </location>
</feature>
<evidence type="ECO:0000259" key="8">
    <source>
        <dbReference type="Pfam" id="PF04239"/>
    </source>
</evidence>
<proteinExistence type="inferred from homology"/>
<accession>A0ABP4UVE0</accession>
<reference evidence="11" key="1">
    <citation type="journal article" date="2019" name="Int. J. Syst. Evol. Microbiol.">
        <title>The Global Catalogue of Microorganisms (GCM) 10K type strain sequencing project: providing services to taxonomists for standard genome sequencing and annotation.</title>
        <authorList>
            <consortium name="The Broad Institute Genomics Platform"/>
            <consortium name="The Broad Institute Genome Sequencing Center for Infectious Disease"/>
            <person name="Wu L."/>
            <person name="Ma J."/>
        </authorList>
    </citation>
    <scope>NUCLEOTIDE SEQUENCE [LARGE SCALE GENOMIC DNA]</scope>
    <source>
        <strain evidence="11">JCM 16002</strain>
    </source>
</reference>
<keyword evidence="6 7" id="KW-0472">Membrane</keyword>
<keyword evidence="5 7" id="KW-1133">Transmembrane helix</keyword>
<evidence type="ECO:0000256" key="6">
    <source>
        <dbReference type="ARBA" id="ARBA00023136"/>
    </source>
</evidence>
<sequence>MSSDRGARTIRVMDTTLLWDGWEPVVHSVVMVVCGFVALVVILRVSGPRTMAKMTPLDFIVAVTIGSAFGRTLTATEVPLAQTVLVLALLVGVQWLFAAVRARSPRVRSLLDSPPILLYYQGRMQGRALRSHRLLEEDVHTAARQSGKGSLEQVAAVILQQDGSLGVIGRDDLGDASSLLPFTGRHDIRDNEG</sequence>
<evidence type="ECO:0000256" key="1">
    <source>
        <dbReference type="ARBA" id="ARBA00004651"/>
    </source>
</evidence>
<comment type="caution">
    <text evidence="10">The sequence shown here is derived from an EMBL/GenBank/DDBJ whole genome shotgun (WGS) entry which is preliminary data.</text>
</comment>
<keyword evidence="4 7" id="KW-0812">Transmembrane</keyword>